<keyword evidence="4" id="KW-1185">Reference proteome</keyword>
<feature type="transmembrane region" description="Helical" evidence="2">
    <location>
        <begin position="79"/>
        <end position="97"/>
    </location>
</feature>
<organism evidence="3 4">
    <name type="scientific">Hevea brasiliensis</name>
    <name type="common">Para rubber tree</name>
    <name type="synonym">Siphonia brasiliensis</name>
    <dbReference type="NCBI Taxonomy" id="3981"/>
    <lineage>
        <taxon>Eukaryota</taxon>
        <taxon>Viridiplantae</taxon>
        <taxon>Streptophyta</taxon>
        <taxon>Embryophyta</taxon>
        <taxon>Tracheophyta</taxon>
        <taxon>Spermatophyta</taxon>
        <taxon>Magnoliopsida</taxon>
        <taxon>eudicotyledons</taxon>
        <taxon>Gunneridae</taxon>
        <taxon>Pentapetalae</taxon>
        <taxon>rosids</taxon>
        <taxon>fabids</taxon>
        <taxon>Malpighiales</taxon>
        <taxon>Euphorbiaceae</taxon>
        <taxon>Crotonoideae</taxon>
        <taxon>Micrandreae</taxon>
        <taxon>Hevea</taxon>
    </lineage>
</organism>
<evidence type="ECO:0000313" key="4">
    <source>
        <dbReference type="Proteomes" id="UP000467840"/>
    </source>
</evidence>
<keyword evidence="2" id="KW-1133">Transmembrane helix</keyword>
<protein>
    <recommendedName>
        <fullName evidence="5">Transmembrane protein 135 N-terminal domain-containing protein</fullName>
    </recommendedName>
</protein>
<evidence type="ECO:0000256" key="1">
    <source>
        <dbReference type="SAM" id="MobiDB-lite"/>
    </source>
</evidence>
<reference evidence="3 4" key="1">
    <citation type="journal article" date="2020" name="Mol. Plant">
        <title>The Chromosome-Based Rubber Tree Genome Provides New Insights into Spurge Genome Evolution and Rubber Biosynthesis.</title>
        <authorList>
            <person name="Liu J."/>
            <person name="Shi C."/>
            <person name="Shi C.C."/>
            <person name="Li W."/>
            <person name="Zhang Q.J."/>
            <person name="Zhang Y."/>
            <person name="Li K."/>
            <person name="Lu H.F."/>
            <person name="Shi C."/>
            <person name="Zhu S.T."/>
            <person name="Xiao Z.Y."/>
            <person name="Nan H."/>
            <person name="Yue Y."/>
            <person name="Zhu X.G."/>
            <person name="Wu Y."/>
            <person name="Hong X.N."/>
            <person name="Fan G.Y."/>
            <person name="Tong Y."/>
            <person name="Zhang D."/>
            <person name="Mao C.L."/>
            <person name="Liu Y.L."/>
            <person name="Hao S.J."/>
            <person name="Liu W.Q."/>
            <person name="Lv M.Q."/>
            <person name="Zhang H.B."/>
            <person name="Liu Y."/>
            <person name="Hu-Tang G.R."/>
            <person name="Wang J.P."/>
            <person name="Wang J.H."/>
            <person name="Sun Y.H."/>
            <person name="Ni S.B."/>
            <person name="Chen W.B."/>
            <person name="Zhang X.C."/>
            <person name="Jiao Y.N."/>
            <person name="Eichler E.E."/>
            <person name="Li G.H."/>
            <person name="Liu X."/>
            <person name="Gao L.Z."/>
        </authorList>
    </citation>
    <scope>NUCLEOTIDE SEQUENCE [LARGE SCALE GENOMIC DNA]</scope>
    <source>
        <strain evidence="4">cv. GT1</strain>
        <tissue evidence="3">Leaf</tissue>
    </source>
</reference>
<gene>
    <name evidence="3" type="ORF">GH714_025693</name>
</gene>
<dbReference type="InterPro" id="IPR026749">
    <property type="entry name" value="Tmem135"/>
</dbReference>
<dbReference type="AlphaFoldDB" id="A0A6A6MD31"/>
<keyword evidence="2" id="KW-0472">Membrane</keyword>
<comment type="caution">
    <text evidence="3">The sequence shown here is derived from an EMBL/GenBank/DDBJ whole genome shotgun (WGS) entry which is preliminary data.</text>
</comment>
<dbReference type="Proteomes" id="UP000467840">
    <property type="component" value="Chromosome 14"/>
</dbReference>
<evidence type="ECO:0008006" key="5">
    <source>
        <dbReference type="Google" id="ProtNLM"/>
    </source>
</evidence>
<keyword evidence="2" id="KW-0812">Transmembrane</keyword>
<evidence type="ECO:0000256" key="2">
    <source>
        <dbReference type="SAM" id="Phobius"/>
    </source>
</evidence>
<dbReference type="PANTHER" id="PTHR12459">
    <property type="entry name" value="TRANSMEMBRANE PROTEIN 135-RELATED"/>
    <property type="match status" value="1"/>
</dbReference>
<feature type="compositionally biased region" description="Pro residues" evidence="1">
    <location>
        <begin position="1"/>
        <end position="12"/>
    </location>
</feature>
<dbReference type="PANTHER" id="PTHR12459:SF6">
    <property type="entry name" value="GB|AAD46013.1"/>
    <property type="match status" value="1"/>
</dbReference>
<name>A0A6A6MD31_HEVBR</name>
<accession>A0A6A6MD31</accession>
<feature type="compositionally biased region" description="Basic and acidic residues" evidence="1">
    <location>
        <begin position="15"/>
        <end position="27"/>
    </location>
</feature>
<feature type="region of interest" description="Disordered" evidence="1">
    <location>
        <begin position="1"/>
        <end position="27"/>
    </location>
</feature>
<dbReference type="EMBL" id="JAAGAX010000006">
    <property type="protein sequence ID" value="KAF2311661.1"/>
    <property type="molecule type" value="Genomic_DNA"/>
</dbReference>
<evidence type="ECO:0000313" key="3">
    <source>
        <dbReference type="EMBL" id="KAF2311661.1"/>
    </source>
</evidence>
<feature type="transmembrane region" description="Helical" evidence="2">
    <location>
        <begin position="52"/>
        <end position="73"/>
    </location>
</feature>
<proteinExistence type="predicted"/>
<sequence>MPSLPKSPPSPPSLLHHDNSDAERRLREAEERLREAIEELQRRQRRASLGGPYPLVITRLMNLVWLTLLAIFARVSFSPTVSGILAGSVAGLSVLALDDSNRRRTLALYLLARVAQCAYNSAKSKNRFHLWGSHWRHGDSLLFAFACAQVMYAFLMRPESLPKAYRDFIQKTGPVALPVYKAVRDSCRAGPVDVASLSAYLSSRGKLSSVKLEEFPSIIPCSVIHPDTIHV</sequence>